<dbReference type="RefSeq" id="XP_005043201.1">
    <property type="nucleotide sequence ID" value="XM_005043144.1"/>
</dbReference>
<dbReference type="GO" id="GO:0046982">
    <property type="term" value="F:protein heterodimerization activity"/>
    <property type="evidence" value="ECO:0007669"/>
    <property type="project" value="Ensembl"/>
</dbReference>
<evidence type="ECO:0000256" key="2">
    <source>
        <dbReference type="ARBA" id="ARBA00004424"/>
    </source>
</evidence>
<keyword evidence="7" id="KW-0479">Metal-binding</keyword>
<dbReference type="GO" id="GO:0140359">
    <property type="term" value="F:ABC-type transporter activity"/>
    <property type="evidence" value="ECO:0007669"/>
    <property type="project" value="InterPro"/>
</dbReference>
<sequence>MPAAETARQEQWGCGEGAWKGPRSKPRGEGSPQLSQRPQSNHRSERDLPPTMKETTVDVSLDDASWSQTKTQDTIFHSEEDNSLYFTYSGKSNVLEVKELNYQVNTASQIPWYENLAQMKMPWTWKSDPRSHVSVIQNLNLKVRSGQMLAIIGSTAGGKTSLLDVITCRDHGGKIKSGQVMINNKPITPQLVRKCIAHVRQDDRLLPHLTVRETLLFVAKLRLPKFFSDSQRKKRVEDVIAELRLRQCANTRVGNEYLRGVSGGERRRVSIGVQLLWNPGILILDEPTSGLDSFTAHNLVITLSRLARGNRLVLLSLHQPRSDIFQLFDLVLLITSGLTAYCGTAKDMVQYFTELGYPCPRYSNPADFYVDLTSIDKQTAEKETESRKRANVLANLFIEKVKHFDDFLWKATEGDNTETTVIKQRNPEEVINMPHHSSDQLPGALKQFSILLSRQVSNDFRDLSTLLIHGFEALLMSLLIGFLYYGHEKNGLSIRDTTALLYMIGALIPFTIILDVVAKCHSERAMLYHDLEGGMYSVSPYFFAKILGELPEHCAFVVIYGVPIYWLANLVPEPEHFLLNFLLLWLAVYSARAMALWVAALLPTLQLSAFLGNVLFTSFYLSGGFVISLNSLWTVPFWVSKISFLRWNFQGMMQVQFSDTTYEMTDGNITYQIPGKLVTQALDLDSHPLYVSYLVLTGIICSFLLLYYLSLRFIKQKSTQDW</sequence>
<evidence type="ECO:0000256" key="17">
    <source>
        <dbReference type="SAM" id="Phobius"/>
    </source>
</evidence>
<feature type="domain" description="ABC transporter" evidence="18">
    <location>
        <begin position="119"/>
        <end position="361"/>
    </location>
</feature>
<evidence type="ECO:0000256" key="13">
    <source>
        <dbReference type="ARBA" id="ARBA00023180"/>
    </source>
</evidence>
<dbReference type="GO" id="GO:0010949">
    <property type="term" value="P:negative regulation of intestinal phytosterol absorption"/>
    <property type="evidence" value="ECO:0007669"/>
    <property type="project" value="Ensembl"/>
</dbReference>
<reference evidence="19" key="2">
    <citation type="submission" date="2025-08" db="UniProtKB">
        <authorList>
            <consortium name="Ensembl"/>
        </authorList>
    </citation>
    <scope>IDENTIFICATION</scope>
</reference>
<dbReference type="GO" id="GO:0033344">
    <property type="term" value="P:cholesterol efflux"/>
    <property type="evidence" value="ECO:0007669"/>
    <property type="project" value="Ensembl"/>
</dbReference>
<evidence type="ECO:0000256" key="9">
    <source>
        <dbReference type="ARBA" id="ARBA00022967"/>
    </source>
</evidence>
<dbReference type="GO" id="GO:0043190">
    <property type="term" value="C:ATP-binding cassette (ABC) transporter complex"/>
    <property type="evidence" value="ECO:0007669"/>
    <property type="project" value="Ensembl"/>
</dbReference>
<dbReference type="Gene3D" id="3.40.50.300">
    <property type="entry name" value="P-loop containing nucleotide triphosphate hydrolases"/>
    <property type="match status" value="1"/>
</dbReference>
<dbReference type="SUPFAM" id="SSF52540">
    <property type="entry name" value="P-loop containing nucleoside triphosphate hydrolases"/>
    <property type="match status" value="1"/>
</dbReference>
<keyword evidence="10 17" id="KW-1133">Transmembrane helix</keyword>
<evidence type="ECO:0000256" key="6">
    <source>
        <dbReference type="ARBA" id="ARBA00022692"/>
    </source>
</evidence>
<evidence type="ECO:0000256" key="8">
    <source>
        <dbReference type="ARBA" id="ARBA00022842"/>
    </source>
</evidence>
<name>U3KE29_FICAL</name>
<dbReference type="PANTHER" id="PTHR48041">
    <property type="entry name" value="ABC TRANSPORTER G FAMILY MEMBER 28"/>
    <property type="match status" value="1"/>
</dbReference>
<feature type="region of interest" description="Disordered" evidence="16">
    <location>
        <begin position="1"/>
        <end position="52"/>
    </location>
</feature>
<feature type="transmembrane region" description="Helical" evidence="17">
    <location>
        <begin position="463"/>
        <end position="487"/>
    </location>
</feature>
<dbReference type="KEGG" id="fab:101811830"/>
<dbReference type="InterPro" id="IPR017871">
    <property type="entry name" value="ABC_transporter-like_CS"/>
</dbReference>
<evidence type="ECO:0000313" key="20">
    <source>
        <dbReference type="Proteomes" id="UP000016665"/>
    </source>
</evidence>
<dbReference type="STRING" id="59894.ENSFALP00000013283"/>
<dbReference type="HOGENOM" id="CLU_000604_57_9_1"/>
<dbReference type="GO" id="GO:0046872">
    <property type="term" value="F:metal ion binding"/>
    <property type="evidence" value="ECO:0007669"/>
    <property type="project" value="UniProtKB-KW"/>
</dbReference>
<dbReference type="GO" id="GO:0016887">
    <property type="term" value="F:ATP hydrolysis activity"/>
    <property type="evidence" value="ECO:0007669"/>
    <property type="project" value="Ensembl"/>
</dbReference>
<comment type="subcellular location">
    <subcellularLocation>
        <location evidence="2">Apical cell membrane</location>
        <topology evidence="2">Multi-pass membrane protein</topology>
    </subcellularLocation>
</comment>
<dbReference type="InterPro" id="IPR003439">
    <property type="entry name" value="ABC_transporter-like_ATP-bd"/>
</dbReference>
<keyword evidence="6 17" id="KW-0812">Transmembrane</keyword>
<dbReference type="InterPro" id="IPR043926">
    <property type="entry name" value="ABCG_dom"/>
</dbReference>
<dbReference type="InterPro" id="IPR013525">
    <property type="entry name" value="ABC2_TM"/>
</dbReference>
<dbReference type="Ensembl" id="ENSFALT00000013339.2">
    <property type="protein sequence ID" value="ENSFALP00000013283.1"/>
    <property type="gene ID" value="ENSFALG00000012731.2"/>
</dbReference>
<evidence type="ECO:0000259" key="18">
    <source>
        <dbReference type="PROSITE" id="PS50893"/>
    </source>
</evidence>
<keyword evidence="13" id="KW-0325">Glycoprotein</keyword>
<evidence type="ECO:0000256" key="15">
    <source>
        <dbReference type="ARBA" id="ARBA00075114"/>
    </source>
</evidence>
<keyword evidence="11" id="KW-0445">Lipid transport</keyword>
<dbReference type="CDD" id="cd03234">
    <property type="entry name" value="ABCG_White"/>
    <property type="match status" value="1"/>
</dbReference>
<proteinExistence type="inferred from homology"/>
<dbReference type="GeneTree" id="ENSGT00940000159739"/>
<dbReference type="Pfam" id="PF19055">
    <property type="entry name" value="ABC2_membrane_7"/>
    <property type="match status" value="1"/>
</dbReference>
<dbReference type="GO" id="GO:0005524">
    <property type="term" value="F:ATP binding"/>
    <property type="evidence" value="ECO:0007669"/>
    <property type="project" value="Ensembl"/>
</dbReference>
<evidence type="ECO:0000256" key="1">
    <source>
        <dbReference type="ARBA" id="ARBA00001946"/>
    </source>
</evidence>
<evidence type="ECO:0000256" key="7">
    <source>
        <dbReference type="ARBA" id="ARBA00022723"/>
    </source>
</evidence>
<dbReference type="OMA" id="WLAWEDY"/>
<evidence type="ECO:0000256" key="16">
    <source>
        <dbReference type="SAM" id="MobiDB-lite"/>
    </source>
</evidence>
<dbReference type="GO" id="GO:0015914">
    <property type="term" value="P:phospholipid transport"/>
    <property type="evidence" value="ECO:0007669"/>
    <property type="project" value="Ensembl"/>
</dbReference>
<reference evidence="19 20" key="1">
    <citation type="journal article" date="2012" name="Nature">
        <title>The genomic landscape of species divergence in Ficedula flycatchers.</title>
        <authorList>
            <person name="Ellegren H."/>
            <person name="Smeds L."/>
            <person name="Burri R."/>
            <person name="Olason P.I."/>
            <person name="Backstrom N."/>
            <person name="Kawakami T."/>
            <person name="Kunstner A."/>
            <person name="Makinen H."/>
            <person name="Nadachowska-Brzyska K."/>
            <person name="Qvarnstrom A."/>
            <person name="Uebbing S."/>
            <person name="Wolf J.B."/>
        </authorList>
    </citation>
    <scope>NUCLEOTIDE SEQUENCE [LARGE SCALE GENOMIC DNA]</scope>
</reference>
<dbReference type="PANTHER" id="PTHR48041:SF71">
    <property type="entry name" value="ATP-BINDING CASSETTE SUB-FAMILY G MEMBER 8"/>
    <property type="match status" value="1"/>
</dbReference>
<keyword evidence="8" id="KW-0460">Magnesium</keyword>
<evidence type="ECO:0000256" key="14">
    <source>
        <dbReference type="ARBA" id="ARBA00073175"/>
    </source>
</evidence>
<evidence type="ECO:0000256" key="3">
    <source>
        <dbReference type="ARBA" id="ARBA00005814"/>
    </source>
</evidence>
<dbReference type="InterPro" id="IPR050352">
    <property type="entry name" value="ABCG_transporters"/>
</dbReference>
<feature type="transmembrane region" description="Helical" evidence="17">
    <location>
        <begin position="614"/>
        <end position="639"/>
    </location>
</feature>
<evidence type="ECO:0000313" key="19">
    <source>
        <dbReference type="Ensembl" id="ENSFALP00000013283.1"/>
    </source>
</evidence>
<evidence type="ECO:0000256" key="10">
    <source>
        <dbReference type="ARBA" id="ARBA00022989"/>
    </source>
</evidence>
<dbReference type="PROSITE" id="PS50893">
    <property type="entry name" value="ABC_TRANSPORTER_2"/>
    <property type="match status" value="1"/>
</dbReference>
<dbReference type="Pfam" id="PF01061">
    <property type="entry name" value="ABC2_membrane"/>
    <property type="match status" value="1"/>
</dbReference>
<dbReference type="InterPro" id="IPR027417">
    <property type="entry name" value="P-loop_NTPase"/>
</dbReference>
<dbReference type="PROSITE" id="PS00211">
    <property type="entry name" value="ABC_TRANSPORTER_1"/>
    <property type="match status" value="1"/>
</dbReference>
<evidence type="ECO:0000256" key="5">
    <source>
        <dbReference type="ARBA" id="ARBA00022475"/>
    </source>
</evidence>
<dbReference type="GO" id="GO:0120020">
    <property type="term" value="F:cholesterol transfer activity"/>
    <property type="evidence" value="ECO:0007669"/>
    <property type="project" value="Ensembl"/>
</dbReference>
<dbReference type="Pfam" id="PF00005">
    <property type="entry name" value="ABC_tran"/>
    <property type="match status" value="1"/>
</dbReference>
<keyword evidence="9" id="KW-1278">Translocase</keyword>
<gene>
    <name evidence="19" type="primary">ABCG8</name>
</gene>
<feature type="transmembrane region" description="Helical" evidence="17">
    <location>
        <begin position="690"/>
        <end position="709"/>
    </location>
</feature>
<feature type="compositionally biased region" description="Polar residues" evidence="16">
    <location>
        <begin position="32"/>
        <end position="41"/>
    </location>
</feature>
<dbReference type="GO" id="GO:0043235">
    <property type="term" value="C:receptor complex"/>
    <property type="evidence" value="ECO:0007669"/>
    <property type="project" value="Ensembl"/>
</dbReference>
<comment type="cofactor">
    <cofactor evidence="1">
        <name>Mg(2+)</name>
        <dbReference type="ChEBI" id="CHEBI:18420"/>
    </cofactor>
</comment>
<dbReference type="FunFam" id="3.40.50.300:FF:000831">
    <property type="entry name" value="ATP-binding cassette sub-family G member 8"/>
    <property type="match status" value="1"/>
</dbReference>
<dbReference type="CTD" id="64241"/>
<dbReference type="GO" id="GO:0042632">
    <property type="term" value="P:cholesterol homeostasis"/>
    <property type="evidence" value="ECO:0007669"/>
    <property type="project" value="Ensembl"/>
</dbReference>
<accession>U3KE29</accession>
<evidence type="ECO:0000256" key="4">
    <source>
        <dbReference type="ARBA" id="ARBA00022448"/>
    </source>
</evidence>
<dbReference type="GO" id="GO:0016324">
    <property type="term" value="C:apical plasma membrane"/>
    <property type="evidence" value="ECO:0007669"/>
    <property type="project" value="UniProtKB-SubCell"/>
</dbReference>
<evidence type="ECO:0000256" key="11">
    <source>
        <dbReference type="ARBA" id="ARBA00023055"/>
    </source>
</evidence>
<dbReference type="GO" id="GO:0045796">
    <property type="term" value="P:negative regulation of intestinal cholesterol absorption"/>
    <property type="evidence" value="ECO:0007669"/>
    <property type="project" value="Ensembl"/>
</dbReference>
<dbReference type="GeneID" id="101811830"/>
<comment type="similarity">
    <text evidence="3">Belongs to the ABC transporter superfamily. ABCG family. Eye pigment precursor importer (TC 3.A.1.204) subfamily.</text>
</comment>
<feature type="transmembrane region" description="Helical" evidence="17">
    <location>
        <begin position="577"/>
        <end position="602"/>
    </location>
</feature>
<reference evidence="19" key="3">
    <citation type="submission" date="2025-09" db="UniProtKB">
        <authorList>
            <consortium name="Ensembl"/>
        </authorList>
    </citation>
    <scope>IDENTIFICATION</scope>
</reference>
<feature type="transmembrane region" description="Helical" evidence="17">
    <location>
        <begin position="499"/>
        <end position="518"/>
    </location>
</feature>
<dbReference type="AlphaFoldDB" id="U3KE29"/>
<keyword evidence="20" id="KW-1185">Reference proteome</keyword>
<keyword evidence="4" id="KW-0813">Transport</keyword>
<keyword evidence="5" id="KW-1003">Cell membrane</keyword>
<dbReference type="OrthoDB" id="66620at2759"/>
<evidence type="ECO:0000256" key="12">
    <source>
        <dbReference type="ARBA" id="ARBA00023136"/>
    </source>
</evidence>
<dbReference type="eggNOG" id="KOG0061">
    <property type="taxonomic scope" value="Eukaryota"/>
</dbReference>
<keyword evidence="12 17" id="KW-0472">Membrane</keyword>
<dbReference type="Proteomes" id="UP000016665">
    <property type="component" value="Chromosome 3"/>
</dbReference>
<organism evidence="19 20">
    <name type="scientific">Ficedula albicollis</name>
    <name type="common">Collared flycatcher</name>
    <name type="synonym">Muscicapa albicollis</name>
    <dbReference type="NCBI Taxonomy" id="59894"/>
    <lineage>
        <taxon>Eukaryota</taxon>
        <taxon>Metazoa</taxon>
        <taxon>Chordata</taxon>
        <taxon>Craniata</taxon>
        <taxon>Vertebrata</taxon>
        <taxon>Euteleostomi</taxon>
        <taxon>Archelosauria</taxon>
        <taxon>Archosauria</taxon>
        <taxon>Dinosauria</taxon>
        <taxon>Saurischia</taxon>
        <taxon>Theropoda</taxon>
        <taxon>Coelurosauria</taxon>
        <taxon>Aves</taxon>
        <taxon>Neognathae</taxon>
        <taxon>Neoaves</taxon>
        <taxon>Telluraves</taxon>
        <taxon>Australaves</taxon>
        <taxon>Passeriformes</taxon>
        <taxon>Muscicapidae</taxon>
        <taxon>Ficedula</taxon>
    </lineage>
</organism>
<protein>
    <recommendedName>
        <fullName evidence="14">ATP-binding cassette sub-family G member 8</fullName>
    </recommendedName>
    <alternativeName>
        <fullName evidence="15">Sterolin-2</fullName>
    </alternativeName>
</protein>